<organism evidence="11 12">
    <name type="scientific">Lentilactobacillus parabuchneri</name>
    <dbReference type="NCBI Taxonomy" id="152331"/>
    <lineage>
        <taxon>Bacteria</taxon>
        <taxon>Bacillati</taxon>
        <taxon>Bacillota</taxon>
        <taxon>Bacilli</taxon>
        <taxon>Lactobacillales</taxon>
        <taxon>Lactobacillaceae</taxon>
        <taxon>Lentilactobacillus</taxon>
    </lineage>
</organism>
<keyword evidence="7" id="KW-1133">Transmembrane helix</keyword>
<dbReference type="Pfam" id="PF05737">
    <property type="entry name" value="Collagen_bind"/>
    <property type="match status" value="1"/>
</dbReference>
<evidence type="ECO:0000313" key="11">
    <source>
        <dbReference type="EMBL" id="ORN28543.1"/>
    </source>
</evidence>
<dbReference type="RefSeq" id="WP_057910571.1">
    <property type="nucleotide sequence ID" value="NZ_CP018796.1"/>
</dbReference>
<dbReference type="Pfam" id="PF05738">
    <property type="entry name" value="Cna_B"/>
    <property type="match status" value="3"/>
</dbReference>
<dbReference type="CDD" id="cd00222">
    <property type="entry name" value="CollagenBindB"/>
    <property type="match status" value="3"/>
</dbReference>
<feature type="domain" description="Collagen binding" evidence="8">
    <location>
        <begin position="190"/>
        <end position="307"/>
    </location>
</feature>
<evidence type="ECO:0000256" key="1">
    <source>
        <dbReference type="ARBA" id="ARBA00004168"/>
    </source>
</evidence>
<feature type="region of interest" description="Disordered" evidence="6">
    <location>
        <begin position="415"/>
        <end position="442"/>
    </location>
</feature>
<keyword evidence="3" id="KW-0964">Secreted</keyword>
<feature type="compositionally biased region" description="Polar residues" evidence="6">
    <location>
        <begin position="430"/>
        <end position="442"/>
    </location>
</feature>
<dbReference type="Gene3D" id="2.60.40.1140">
    <property type="entry name" value="Collagen-binding surface protein Cna, B-type domain"/>
    <property type="match status" value="3"/>
</dbReference>
<evidence type="ECO:0000259" key="9">
    <source>
        <dbReference type="Pfam" id="PF05738"/>
    </source>
</evidence>
<dbReference type="Pfam" id="PF17961">
    <property type="entry name" value="Big_8"/>
    <property type="match status" value="1"/>
</dbReference>
<dbReference type="Gene3D" id="2.60.40.1280">
    <property type="match status" value="1"/>
</dbReference>
<evidence type="ECO:0000259" key="10">
    <source>
        <dbReference type="Pfam" id="PF17961"/>
    </source>
</evidence>
<dbReference type="GO" id="GO:0005518">
    <property type="term" value="F:collagen binding"/>
    <property type="evidence" value="ECO:0007669"/>
    <property type="project" value="InterPro"/>
</dbReference>
<proteinExistence type="predicted"/>
<dbReference type="AlphaFoldDB" id="A0A1X1FEP6"/>
<sequence length="636" mass="67962">MESQSIQTSFKLVFKWLSIMFLMAAFFVGLSYQTQAAKAADITSSMSGISASDALYDGQPVTSTTVANWDKSSYYRLNYNFTIKAGTQVKTGDTATVSLPTGTHFHDLQNFDLMSPDGSVVGHFSAAAGATTGTITFTDYFTKNYDDMAGNLDFNVSGDTDGGGSQSGNYVNKVGFPWEGTWKDGKNYELDQNSRYQYVEWDAKINPTKKTLTNVSVTDTMQNTTSQQLLADTMVLEFDSTGAKVPASDYQITYLPNSELPTSFTIKWNGTLNQAVNILYLAKVTDTAYRTTGSATTLNNKIKLSGTDKGDGSGAGSDIDVTSGTANAHVDLGGNGGGSGTAYDLNVTKKWVDVPNGVTTPAIKAELYANGKSTGKIITLDTANQYSGTFSGLNEKDSDGQKITYTVAEVKVPDGYSGTTTPQPFDKDNNATLTNKYNPETPSTRTIKVNKVWQGVPTGVQTPEVTATLYANGKSTGKTVTLNQANHYSDEFTDIPETDSSGKTITYTVVETSISTGYSSDNKGVAPVVNGTATLKNIYTAKTTTTITVKKNWQGVPNGTTTPSVVATLYANGKSTGKTVTLNGSNGYRAEFDNLPQTDADGHAIVYTVVESAVDGYTPTVNGQISPKKLSKIYDF</sequence>
<dbReference type="GeneID" id="69803246"/>
<evidence type="ECO:0000313" key="12">
    <source>
        <dbReference type="Proteomes" id="UP000193009"/>
    </source>
</evidence>
<name>A0A1X1FEP6_9LACO</name>
<feature type="domain" description="CNA-B" evidence="9">
    <location>
        <begin position="547"/>
        <end position="623"/>
    </location>
</feature>
<evidence type="ECO:0000256" key="4">
    <source>
        <dbReference type="ARBA" id="ARBA00022729"/>
    </source>
</evidence>
<dbReference type="SUPFAM" id="SSF49401">
    <property type="entry name" value="Bacterial adhesins"/>
    <property type="match status" value="1"/>
</dbReference>
<reference evidence="11 12" key="1">
    <citation type="journal article" date="2017" name="Front. Microbiol.">
        <title>The Histidine Decarboxylase Gene Cluster of Lactobacillus parabuchneri Was Gained by Horizontal Gene Transfer and Is Mobile within the Species.</title>
        <authorList>
            <person name="Wuthrich D."/>
            <person name="Berthoud H."/>
            <person name="Wechsler D."/>
            <person name="Eugster E."/>
            <person name="Irmler S."/>
            <person name="Bruggmann R."/>
        </authorList>
    </citation>
    <scope>NUCLEOTIDE SEQUENCE [LARGE SCALE GENOMIC DNA]</scope>
    <source>
        <strain evidence="11 12">FAM23169</strain>
    </source>
</reference>
<feature type="domain" description="CNA-B" evidence="9">
    <location>
        <begin position="346"/>
        <end position="436"/>
    </location>
</feature>
<protein>
    <submittedName>
        <fullName evidence="11">Collagen adhesin</fullName>
    </submittedName>
</protein>
<evidence type="ECO:0000256" key="2">
    <source>
        <dbReference type="ARBA" id="ARBA00022512"/>
    </source>
</evidence>
<dbReference type="KEGG" id="lpar:FAM21731_01511"/>
<evidence type="ECO:0000256" key="5">
    <source>
        <dbReference type="ARBA" id="ARBA00023088"/>
    </source>
</evidence>
<dbReference type="Proteomes" id="UP000193009">
    <property type="component" value="Unassembled WGS sequence"/>
</dbReference>
<evidence type="ECO:0000259" key="8">
    <source>
        <dbReference type="Pfam" id="PF05737"/>
    </source>
</evidence>
<keyword evidence="2" id="KW-0134">Cell wall</keyword>
<keyword evidence="5" id="KW-0572">Peptidoglycan-anchor</keyword>
<comment type="subcellular location">
    <subcellularLocation>
        <location evidence="1">Secreted</location>
        <location evidence="1">Cell wall</location>
        <topology evidence="1">Peptidoglycan-anchor</topology>
    </subcellularLocation>
</comment>
<comment type="caution">
    <text evidence="11">The sequence shown here is derived from an EMBL/GenBank/DDBJ whole genome shotgun (WGS) entry which is preliminary data.</text>
</comment>
<dbReference type="STRING" id="152331.FAM21731_01511"/>
<gene>
    <name evidence="11" type="ORF">FAM23169_01456</name>
</gene>
<keyword evidence="11" id="KW-0176">Collagen</keyword>
<accession>A0A1X1FEP6</accession>
<dbReference type="InterPro" id="IPR008456">
    <property type="entry name" value="Collagen-bd_dom"/>
</dbReference>
<feature type="transmembrane region" description="Helical" evidence="7">
    <location>
        <begin position="12"/>
        <end position="32"/>
    </location>
</feature>
<evidence type="ECO:0000256" key="3">
    <source>
        <dbReference type="ARBA" id="ARBA00022525"/>
    </source>
</evidence>
<dbReference type="OrthoDB" id="2329794at2"/>
<dbReference type="InterPro" id="IPR011252">
    <property type="entry name" value="Fibrogen-bd_dom1"/>
</dbReference>
<feature type="domain" description="SDR-like Ig" evidence="10">
    <location>
        <begin position="72"/>
        <end position="159"/>
    </location>
</feature>
<dbReference type="EMBL" id="MSBD01000037">
    <property type="protein sequence ID" value="ORN28543.1"/>
    <property type="molecule type" value="Genomic_DNA"/>
</dbReference>
<feature type="domain" description="CNA-B" evidence="9">
    <location>
        <begin position="447"/>
        <end position="524"/>
    </location>
</feature>
<keyword evidence="7" id="KW-0472">Membrane</keyword>
<dbReference type="InterPro" id="IPR008454">
    <property type="entry name" value="Collagen-bd_Cna-like_B-typ_dom"/>
</dbReference>
<keyword evidence="7" id="KW-0812">Transmembrane</keyword>
<dbReference type="SUPFAM" id="SSF49478">
    <property type="entry name" value="Cna protein B-type domain"/>
    <property type="match status" value="3"/>
</dbReference>
<dbReference type="InterPro" id="IPR008966">
    <property type="entry name" value="Adhesion_dom_sf"/>
</dbReference>
<evidence type="ECO:0000256" key="6">
    <source>
        <dbReference type="SAM" id="MobiDB-lite"/>
    </source>
</evidence>
<keyword evidence="4" id="KW-0732">Signal</keyword>
<keyword evidence="12" id="KW-1185">Reference proteome</keyword>
<evidence type="ECO:0000256" key="7">
    <source>
        <dbReference type="SAM" id="Phobius"/>
    </source>
</evidence>
<dbReference type="GO" id="GO:0007155">
    <property type="term" value="P:cell adhesion"/>
    <property type="evidence" value="ECO:0007669"/>
    <property type="project" value="InterPro"/>
</dbReference>
<dbReference type="InterPro" id="IPR041171">
    <property type="entry name" value="SDR_Ig"/>
</dbReference>